<dbReference type="PANTHER" id="PTHR35894:SF1">
    <property type="entry name" value="PHOSPHORIBULOKINASE _ URIDINE KINASE FAMILY"/>
    <property type="match status" value="1"/>
</dbReference>
<dbReference type="Gene3D" id="3.30.70.1070">
    <property type="entry name" value="Sporulation related repeat"/>
    <property type="match status" value="2"/>
</dbReference>
<dbReference type="Pfam" id="PF05036">
    <property type="entry name" value="SPOR"/>
    <property type="match status" value="2"/>
</dbReference>
<evidence type="ECO:0000259" key="2">
    <source>
        <dbReference type="PROSITE" id="PS51724"/>
    </source>
</evidence>
<dbReference type="SUPFAM" id="SSF110997">
    <property type="entry name" value="Sporulation related repeat"/>
    <property type="match status" value="1"/>
</dbReference>
<feature type="domain" description="SPOR" evidence="2">
    <location>
        <begin position="663"/>
        <end position="741"/>
    </location>
</feature>
<dbReference type="InterPro" id="IPR003593">
    <property type="entry name" value="AAA+_ATPase"/>
</dbReference>
<dbReference type="GO" id="GO:0016887">
    <property type="term" value="F:ATP hydrolysis activity"/>
    <property type="evidence" value="ECO:0007669"/>
    <property type="project" value="InterPro"/>
</dbReference>
<proteinExistence type="predicted"/>
<dbReference type="EMBL" id="UOFT01000042">
    <property type="protein sequence ID" value="VAW95169.1"/>
    <property type="molecule type" value="Genomic_DNA"/>
</dbReference>
<dbReference type="Pfam" id="PF13401">
    <property type="entry name" value="AAA_22"/>
    <property type="match status" value="1"/>
</dbReference>
<dbReference type="InterPro" id="IPR036680">
    <property type="entry name" value="SPOR-like_sf"/>
</dbReference>
<dbReference type="CDD" id="cd00009">
    <property type="entry name" value="AAA"/>
    <property type="match status" value="1"/>
</dbReference>
<dbReference type="SMART" id="SM00382">
    <property type="entry name" value="AAA"/>
    <property type="match status" value="1"/>
</dbReference>
<gene>
    <name evidence="3" type="ORF">MNBD_GAMMA23-481</name>
</gene>
<feature type="domain" description="SPOR" evidence="2">
    <location>
        <begin position="536"/>
        <end position="613"/>
    </location>
</feature>
<sequence length="753" mass="84359">MANYDADQLKRLEPAYLRQYGLNEAPFSTQHDDNFLYLDAERHQRLDMLSHLTQYSNLLLIVTGERGIGKTSLLRRFCNNADDLWYLCEVHAHTMMDADSMLTDIARGFGLNGMPSDPSAVQEIVFEHLKALQNDDLVPILLIDDAHELPKDALETLFYFADIEAAQGHLLRIILFCEPQIDIMLESPSIRPLRERITHTLELNPLDEDQTAEFIKHRMAVAGFEGASPFTPKVIQKIHKIARGIPSHICELAHLHLDDAASLGHKINHVDLTENAEPDLNDQFNAEDLGINPDNGKPINYNAAAFSTRHIVFIAIVAIVSIIVFTMQDSINEAVTPKDDSLSTVNRNLPSAIAEQGNIPKATAAKEITLKAPPQPTAPQLEDEPEQTPTTSPQNSNAGTATPAQQATLANNVTPQAEPIEYVLDTVSPSPVIGSNKPQTITIKGSGFKSSANPPTVWISWTGKTKVLKKHQYKIIDDNNIELTITVGTTADEWSAQLKQNSTESNRLSFSVIKPKAKPAHITTLAGIHDERWILDQEPNHFTLQLLGTQNKNSIKKFTKANKLTDKVAVYQTLRNNKAWYALIYGSYATKEAAQLAKNKIVNSKVKPWLRRFDSVQAKINTEKTAHKPLKPKKKLQTAKSPTTIITSPPLTEAKDSSAWLWSQDPRHYTLQLLGGQNDKNIQQFIRKYKLKGKAVYFYTRHNQRNWYALVYGSYKNRTDALQAIKKLPPALQKTSPWARSFASIHKDLDQSQ</sequence>
<name>A0A3B1AAA3_9ZZZZ</name>
<evidence type="ECO:0000313" key="3">
    <source>
        <dbReference type="EMBL" id="VAW95169.1"/>
    </source>
</evidence>
<evidence type="ECO:0000256" key="1">
    <source>
        <dbReference type="SAM" id="MobiDB-lite"/>
    </source>
</evidence>
<dbReference type="InterPro" id="IPR052026">
    <property type="entry name" value="ExeA_AAA_ATPase_DNA-bind"/>
</dbReference>
<dbReference type="PANTHER" id="PTHR35894">
    <property type="entry name" value="GENERAL SECRETION PATHWAY PROTEIN A-RELATED"/>
    <property type="match status" value="1"/>
</dbReference>
<protein>
    <recommendedName>
        <fullName evidence="2">SPOR domain-containing protein</fullName>
    </recommendedName>
</protein>
<accession>A0A3B1AAA3</accession>
<dbReference type="GO" id="GO:0042834">
    <property type="term" value="F:peptidoglycan binding"/>
    <property type="evidence" value="ECO:0007669"/>
    <property type="project" value="InterPro"/>
</dbReference>
<dbReference type="AlphaFoldDB" id="A0A3B1AAA3"/>
<dbReference type="InterPro" id="IPR007730">
    <property type="entry name" value="SPOR-like_dom"/>
</dbReference>
<feature type="region of interest" description="Disordered" evidence="1">
    <location>
        <begin position="373"/>
        <end position="402"/>
    </location>
</feature>
<dbReference type="InterPro" id="IPR027417">
    <property type="entry name" value="P-loop_NTPase"/>
</dbReference>
<dbReference type="SUPFAM" id="SSF52540">
    <property type="entry name" value="P-loop containing nucleoside triphosphate hydrolases"/>
    <property type="match status" value="1"/>
</dbReference>
<feature type="compositionally biased region" description="Polar residues" evidence="1">
    <location>
        <begin position="387"/>
        <end position="402"/>
    </location>
</feature>
<reference evidence="3" key="1">
    <citation type="submission" date="2018-06" db="EMBL/GenBank/DDBJ databases">
        <authorList>
            <person name="Zhirakovskaya E."/>
        </authorList>
    </citation>
    <scope>NUCLEOTIDE SEQUENCE</scope>
</reference>
<dbReference type="PROSITE" id="PS51724">
    <property type="entry name" value="SPOR"/>
    <property type="match status" value="2"/>
</dbReference>
<organism evidence="3">
    <name type="scientific">hydrothermal vent metagenome</name>
    <dbReference type="NCBI Taxonomy" id="652676"/>
    <lineage>
        <taxon>unclassified sequences</taxon>
        <taxon>metagenomes</taxon>
        <taxon>ecological metagenomes</taxon>
    </lineage>
</organism>
<dbReference type="Gene3D" id="3.40.50.300">
    <property type="entry name" value="P-loop containing nucleotide triphosphate hydrolases"/>
    <property type="match status" value="1"/>
</dbReference>
<dbReference type="InterPro" id="IPR049945">
    <property type="entry name" value="AAA_22"/>
</dbReference>